<dbReference type="AlphaFoldDB" id="A0A7W9U0F7"/>
<keyword evidence="6 7" id="KW-0472">Membrane</keyword>
<evidence type="ECO:0000256" key="6">
    <source>
        <dbReference type="ARBA" id="ARBA00023136"/>
    </source>
</evidence>
<gene>
    <name evidence="9" type="ORF">F4827_003510</name>
</gene>
<dbReference type="InterPro" id="IPR003838">
    <property type="entry name" value="ABC3_permease_C"/>
</dbReference>
<dbReference type="PANTHER" id="PTHR30489:SF0">
    <property type="entry name" value="LIPOPROTEIN-RELEASING SYSTEM TRANSMEMBRANE PROTEIN LOLE"/>
    <property type="match status" value="1"/>
</dbReference>
<keyword evidence="10" id="KW-1185">Reference proteome</keyword>
<dbReference type="GO" id="GO:0044874">
    <property type="term" value="P:lipoprotein localization to outer membrane"/>
    <property type="evidence" value="ECO:0007669"/>
    <property type="project" value="TreeGrafter"/>
</dbReference>
<feature type="transmembrane region" description="Helical" evidence="7">
    <location>
        <begin position="381"/>
        <end position="399"/>
    </location>
</feature>
<evidence type="ECO:0000256" key="7">
    <source>
        <dbReference type="SAM" id="Phobius"/>
    </source>
</evidence>
<dbReference type="GO" id="GO:0098797">
    <property type="term" value="C:plasma membrane protein complex"/>
    <property type="evidence" value="ECO:0007669"/>
    <property type="project" value="TreeGrafter"/>
</dbReference>
<dbReference type="Pfam" id="PF02687">
    <property type="entry name" value="FtsX"/>
    <property type="match status" value="1"/>
</dbReference>
<accession>A0A7W9U0F7</accession>
<proteinExistence type="inferred from homology"/>
<keyword evidence="3" id="KW-1003">Cell membrane</keyword>
<protein>
    <submittedName>
        <fullName evidence="9">Putative ABC transport system permease protein</fullName>
    </submittedName>
</protein>
<keyword evidence="4 7" id="KW-0812">Transmembrane</keyword>
<feature type="transmembrane region" description="Helical" evidence="7">
    <location>
        <begin position="280"/>
        <end position="305"/>
    </location>
</feature>
<dbReference type="PANTHER" id="PTHR30489">
    <property type="entry name" value="LIPOPROTEIN-RELEASING SYSTEM TRANSMEMBRANE PROTEIN LOLE"/>
    <property type="match status" value="1"/>
</dbReference>
<evidence type="ECO:0000256" key="1">
    <source>
        <dbReference type="ARBA" id="ARBA00004651"/>
    </source>
</evidence>
<evidence type="ECO:0000256" key="4">
    <source>
        <dbReference type="ARBA" id="ARBA00022692"/>
    </source>
</evidence>
<keyword evidence="5 7" id="KW-1133">Transmembrane helix</keyword>
<dbReference type="EMBL" id="JACHBW010000009">
    <property type="protein sequence ID" value="MBB6103655.1"/>
    <property type="molecule type" value="Genomic_DNA"/>
</dbReference>
<comment type="subcellular location">
    <subcellularLocation>
        <location evidence="1">Cell membrane</location>
        <topology evidence="1">Multi-pass membrane protein</topology>
    </subcellularLocation>
</comment>
<evidence type="ECO:0000256" key="2">
    <source>
        <dbReference type="ARBA" id="ARBA00005236"/>
    </source>
</evidence>
<evidence type="ECO:0000256" key="5">
    <source>
        <dbReference type="ARBA" id="ARBA00022989"/>
    </source>
</evidence>
<evidence type="ECO:0000259" key="8">
    <source>
        <dbReference type="Pfam" id="PF02687"/>
    </source>
</evidence>
<evidence type="ECO:0000256" key="3">
    <source>
        <dbReference type="ARBA" id="ARBA00022475"/>
    </source>
</evidence>
<comment type="caution">
    <text evidence="9">The sequence shown here is derived from an EMBL/GenBank/DDBJ whole genome shotgun (WGS) entry which is preliminary data.</text>
</comment>
<sequence>MTTWLKLALRNLWRNGRRSFFTILAIGMGFLAVNTLGGFTQYIFQSLKDSYIYAEANGHLTVFKQGFLLHGKLEPTRYLLSQADVKKMREILARHPEVLVVTPQLQISGLLSNGKVSTIFFAPGRVPGDIQAIASHAVGIMGRAKLYDGKPLSDQLDYGIGITHGLAQQLNLNLGSGAVAMSPTVSGQINALDAQIVQLIDAPDEALENSFAAVPLKFAQSLYDTTDVDRLTILLRNDAQTVFMQSELTREFEAAGLAVDVKTWSELSPFYTKVKKMFDVIFLITFLIVFTIVVMSIVNTVTMAIMERTREIGTLRALGVRRRGIVGLFALESLMLGIFGALLGALLNVGVLWAVAGLQPTWVPPQISREVPLQIYFVPHYWIYSVLALLALSLVASLMPARKAARMVIVSALGYA</sequence>
<feature type="transmembrane region" description="Helical" evidence="7">
    <location>
        <begin position="20"/>
        <end position="44"/>
    </location>
</feature>
<evidence type="ECO:0000313" key="10">
    <source>
        <dbReference type="Proteomes" id="UP000571554"/>
    </source>
</evidence>
<feature type="domain" description="ABC3 transporter permease C-terminal" evidence="8">
    <location>
        <begin position="285"/>
        <end position="407"/>
    </location>
</feature>
<dbReference type="Proteomes" id="UP000571554">
    <property type="component" value="Unassembled WGS sequence"/>
</dbReference>
<feature type="transmembrane region" description="Helical" evidence="7">
    <location>
        <begin position="326"/>
        <end position="355"/>
    </location>
</feature>
<organism evidence="9 10">
    <name type="scientific">Paraburkholderia bannensis</name>
    <dbReference type="NCBI Taxonomy" id="765414"/>
    <lineage>
        <taxon>Bacteria</taxon>
        <taxon>Pseudomonadati</taxon>
        <taxon>Pseudomonadota</taxon>
        <taxon>Betaproteobacteria</taxon>
        <taxon>Burkholderiales</taxon>
        <taxon>Burkholderiaceae</taxon>
        <taxon>Paraburkholderia</taxon>
    </lineage>
</organism>
<dbReference type="InterPro" id="IPR051447">
    <property type="entry name" value="Lipoprotein-release_system"/>
</dbReference>
<comment type="similarity">
    <text evidence="2">Belongs to the ABC-4 integral membrane protein family. LolC/E subfamily.</text>
</comment>
<reference evidence="9 10" key="1">
    <citation type="submission" date="2020-08" db="EMBL/GenBank/DDBJ databases">
        <title>Above-ground endophytic microbial communities from plants in different locations in the United States.</title>
        <authorList>
            <person name="Frank C."/>
        </authorList>
    </citation>
    <scope>NUCLEOTIDE SEQUENCE [LARGE SCALE GENOMIC DNA]</scope>
    <source>
        <strain evidence="9 10">WP4_2_2</strain>
    </source>
</reference>
<name>A0A7W9U0F7_9BURK</name>
<dbReference type="RefSeq" id="WP_183725225.1">
    <property type="nucleotide sequence ID" value="NZ_JACHBW010000009.1"/>
</dbReference>
<evidence type="ECO:0000313" key="9">
    <source>
        <dbReference type="EMBL" id="MBB6103655.1"/>
    </source>
</evidence>